<feature type="region of interest" description="Disordered" evidence="1">
    <location>
        <begin position="71"/>
        <end position="91"/>
    </location>
</feature>
<reference evidence="3 4" key="1">
    <citation type="submission" date="2016-11" db="EMBL/GenBank/DDBJ databases">
        <title>The macronuclear genome of Stentor coeruleus: a giant cell with tiny introns.</title>
        <authorList>
            <person name="Slabodnick M."/>
            <person name="Ruby J.G."/>
            <person name="Reiff S.B."/>
            <person name="Swart E.C."/>
            <person name="Gosai S."/>
            <person name="Prabakaran S."/>
            <person name="Witkowska E."/>
            <person name="Larue G.E."/>
            <person name="Fisher S."/>
            <person name="Freeman R.M."/>
            <person name="Gunawardena J."/>
            <person name="Chu W."/>
            <person name="Stover N.A."/>
            <person name="Gregory B.D."/>
            <person name="Nowacki M."/>
            <person name="Derisi J."/>
            <person name="Roy S.W."/>
            <person name="Marshall W.F."/>
            <person name="Sood P."/>
        </authorList>
    </citation>
    <scope>NUCLEOTIDE SEQUENCE [LARGE SCALE GENOMIC DNA]</scope>
    <source>
        <strain evidence="3">WM001</strain>
    </source>
</reference>
<keyword evidence="4" id="KW-1185">Reference proteome</keyword>
<dbReference type="Proteomes" id="UP000187209">
    <property type="component" value="Unassembled WGS sequence"/>
</dbReference>
<evidence type="ECO:0000313" key="4">
    <source>
        <dbReference type="Proteomes" id="UP000187209"/>
    </source>
</evidence>
<dbReference type="AlphaFoldDB" id="A0A1R2CF11"/>
<organism evidence="3 4">
    <name type="scientific">Stentor coeruleus</name>
    <dbReference type="NCBI Taxonomy" id="5963"/>
    <lineage>
        <taxon>Eukaryota</taxon>
        <taxon>Sar</taxon>
        <taxon>Alveolata</taxon>
        <taxon>Ciliophora</taxon>
        <taxon>Postciliodesmatophora</taxon>
        <taxon>Heterotrichea</taxon>
        <taxon>Heterotrichida</taxon>
        <taxon>Stentoridae</taxon>
        <taxon>Stentor</taxon>
    </lineage>
</organism>
<dbReference type="InterPro" id="IPR029021">
    <property type="entry name" value="Prot-tyrosine_phosphatase-like"/>
</dbReference>
<evidence type="ECO:0000259" key="2">
    <source>
        <dbReference type="PROSITE" id="PS50056"/>
    </source>
</evidence>
<dbReference type="PROSITE" id="PS50056">
    <property type="entry name" value="TYR_PHOSPHATASE_2"/>
    <property type="match status" value="1"/>
</dbReference>
<dbReference type="EMBL" id="MPUH01000173">
    <property type="protein sequence ID" value="OMJ87602.1"/>
    <property type="molecule type" value="Genomic_DNA"/>
</dbReference>
<dbReference type="CDD" id="cd14498">
    <property type="entry name" value="DSP"/>
    <property type="match status" value="1"/>
</dbReference>
<dbReference type="InterPro" id="IPR000387">
    <property type="entry name" value="Tyr_Pase_dom"/>
</dbReference>
<name>A0A1R2CF11_9CILI</name>
<dbReference type="Gene3D" id="3.90.190.10">
    <property type="entry name" value="Protein tyrosine phosphatase superfamily"/>
    <property type="match status" value="1"/>
</dbReference>
<protein>
    <recommendedName>
        <fullName evidence="2">Tyrosine specific protein phosphatases domain-containing protein</fullName>
    </recommendedName>
</protein>
<proteinExistence type="predicted"/>
<feature type="compositionally biased region" description="Polar residues" evidence="1">
    <location>
        <begin position="71"/>
        <end position="81"/>
    </location>
</feature>
<feature type="domain" description="Tyrosine specific protein phosphatases" evidence="2">
    <location>
        <begin position="233"/>
        <end position="290"/>
    </location>
</feature>
<comment type="caution">
    <text evidence="3">The sequence shown here is derived from an EMBL/GenBank/DDBJ whole genome shotgun (WGS) entry which is preliminary data.</text>
</comment>
<evidence type="ECO:0000256" key="1">
    <source>
        <dbReference type="SAM" id="MobiDB-lite"/>
    </source>
</evidence>
<dbReference type="SUPFAM" id="SSF52799">
    <property type="entry name" value="(Phosphotyrosine protein) phosphatases II"/>
    <property type="match status" value="1"/>
</dbReference>
<gene>
    <name evidence="3" type="ORF">SteCoe_10695</name>
</gene>
<evidence type="ECO:0000313" key="3">
    <source>
        <dbReference type="EMBL" id="OMJ87602.1"/>
    </source>
</evidence>
<sequence>MDQGMISKHIRITAYKTPILKELITISKRSSRPKIEHVNQLYNVWKHFPGDEQVSYNHILNMSINLSEYLSGSSTPTNPNKKFSPKHRTGSNKIVKNSRQSFLLGSRQTHKQSIRFSPETKNIALNVSKKKIEDDENLLRPSYLAQQLPSSPDKSHKNECNCKIADIPYHLYTNYIISFNKIFISCRIAAGDFTSLIKYNIYAILTLGEDPNHFPSLKGGYSKLNIDNNTCGKNFVLASRFLNTQLGKGNVLVHDDSGNGMSCVIVMAYLVKETKISYLSLLELMKNIRPYFKPDAFQEKFIRSYEQSYRRS</sequence>
<accession>A0A1R2CF11</accession>
<dbReference type="OrthoDB" id="10252009at2759"/>